<dbReference type="Proteomes" id="UP000070427">
    <property type="component" value="Unassembled WGS sequence"/>
</dbReference>
<dbReference type="Pfam" id="PF04143">
    <property type="entry name" value="Sulf_transp"/>
    <property type="match status" value="1"/>
</dbReference>
<feature type="transmembrane region" description="Helical" evidence="1">
    <location>
        <begin position="198"/>
        <end position="221"/>
    </location>
</feature>
<feature type="transmembrane region" description="Helical" evidence="1">
    <location>
        <begin position="88"/>
        <end position="106"/>
    </location>
</feature>
<keyword evidence="1" id="KW-0472">Membrane</keyword>
<keyword evidence="3" id="KW-1185">Reference proteome</keyword>
<accession>A0A140L4D1</accession>
<dbReference type="AlphaFoldDB" id="A0A140L4D1"/>
<proteinExistence type="predicted"/>
<evidence type="ECO:0000256" key="1">
    <source>
        <dbReference type="SAM" id="Phobius"/>
    </source>
</evidence>
<gene>
    <name evidence="2" type="ORF">AN618_19180</name>
</gene>
<feature type="transmembrane region" description="Helical" evidence="1">
    <location>
        <begin position="28"/>
        <end position="48"/>
    </location>
</feature>
<keyword evidence="1" id="KW-0812">Transmembrane</keyword>
<organism evidence="2 3">
    <name type="scientific">Fervidicola ferrireducens</name>
    <dbReference type="NCBI Taxonomy" id="520764"/>
    <lineage>
        <taxon>Bacteria</taxon>
        <taxon>Bacillati</taxon>
        <taxon>Bacillota</taxon>
        <taxon>Clostridia</taxon>
        <taxon>Thermosediminibacterales</taxon>
        <taxon>Thermosediminibacteraceae</taxon>
        <taxon>Fervidicola</taxon>
    </lineage>
</organism>
<name>A0A140L4D1_9FIRM</name>
<reference evidence="2 3" key="1">
    <citation type="submission" date="2015-12" db="EMBL/GenBank/DDBJ databases">
        <title>Draft genome sequnece of Fervidicola ferrireducens strain Y170.</title>
        <authorList>
            <person name="Patel B.K."/>
        </authorList>
    </citation>
    <scope>NUCLEOTIDE SEQUENCE [LARGE SCALE GENOMIC DNA]</scope>
    <source>
        <strain evidence="2 3">Y170</strain>
    </source>
</reference>
<dbReference type="STRING" id="520764.AN618_19180"/>
<comment type="caution">
    <text evidence="2">The sequence shown here is derived from an EMBL/GenBank/DDBJ whole genome shotgun (WGS) entry which is preliminary data.</text>
</comment>
<keyword evidence="1" id="KW-1133">Transmembrane helix</keyword>
<protein>
    <submittedName>
        <fullName evidence="2">Uncharacterized protein</fullName>
    </submittedName>
</protein>
<dbReference type="InterPro" id="IPR007272">
    <property type="entry name" value="Sulf_transp_TsuA/YedE"/>
</dbReference>
<feature type="transmembrane region" description="Helical" evidence="1">
    <location>
        <begin position="54"/>
        <end position="76"/>
    </location>
</feature>
<dbReference type="EMBL" id="LOED01000027">
    <property type="protein sequence ID" value="KXG75406.1"/>
    <property type="molecule type" value="Genomic_DNA"/>
</dbReference>
<evidence type="ECO:0000313" key="3">
    <source>
        <dbReference type="Proteomes" id="UP000070427"/>
    </source>
</evidence>
<sequence>MEQQAQTSLKSKLQSIKSKPAAKKKNQIGYGIVLLALIIAFGVFLANIKTMLAIRWMIGIALGFVLQRSRFCFTAATRDPFLTGSTSLLRAVIVAILVALIGFSAIQYSAFSAGKPVPGNISPVGIHTLLGGIIFGIGAVIAGGCASGTLMRVGEAYMMNLLALVFFIIGSAFGAYHFGWWKANVIKNSPAVFLPDVLGWPLAFFGSILALFGLYYLALWWDYRKAE</sequence>
<feature type="transmembrane region" description="Helical" evidence="1">
    <location>
        <begin position="126"/>
        <end position="145"/>
    </location>
</feature>
<feature type="transmembrane region" description="Helical" evidence="1">
    <location>
        <begin position="157"/>
        <end position="178"/>
    </location>
</feature>
<dbReference type="PATRIC" id="fig|520764.3.peg.2057"/>
<evidence type="ECO:0000313" key="2">
    <source>
        <dbReference type="EMBL" id="KXG75406.1"/>
    </source>
</evidence>
<dbReference type="InParanoid" id="A0A140L4D1"/>